<keyword evidence="10" id="KW-0325">Glycoprotein</keyword>
<dbReference type="AlphaFoldDB" id="A0A8B7IAK0"/>
<dbReference type="GO" id="GO:0030195">
    <property type="term" value="P:negative regulation of blood coagulation"/>
    <property type="evidence" value="ECO:0007669"/>
    <property type="project" value="TreeGrafter"/>
</dbReference>
<keyword evidence="5" id="KW-0789">Thiol protease inhibitor</keyword>
<feature type="signal peptide" evidence="12">
    <location>
        <begin position="1"/>
        <end position="18"/>
    </location>
</feature>
<dbReference type="Pfam" id="PF00031">
    <property type="entry name" value="Cystatin"/>
    <property type="match status" value="3"/>
</dbReference>
<dbReference type="PANTHER" id="PTHR13814">
    <property type="entry name" value="FETUIN"/>
    <property type="match status" value="1"/>
</dbReference>
<keyword evidence="4" id="KW-0646">Protease inhibitor</keyword>
<evidence type="ECO:0000256" key="12">
    <source>
        <dbReference type="SAM" id="SignalP"/>
    </source>
</evidence>
<dbReference type="GO" id="GO:0004869">
    <property type="term" value="F:cysteine-type endopeptidase inhibitor activity"/>
    <property type="evidence" value="ECO:0007669"/>
    <property type="project" value="UniProtKB-KW"/>
</dbReference>
<feature type="compositionally biased region" description="Basic residues" evidence="11">
    <location>
        <begin position="467"/>
        <end position="487"/>
    </location>
</feature>
<dbReference type="Proteomes" id="UP001652627">
    <property type="component" value="Chromosome 9"/>
</dbReference>
<keyword evidence="9" id="KW-1015">Disulfide bond</keyword>
<feature type="compositionally biased region" description="Basic and acidic residues" evidence="11">
    <location>
        <begin position="448"/>
        <end position="466"/>
    </location>
</feature>
<feature type="domain" description="Cystatin kininogen-type" evidence="13">
    <location>
        <begin position="272"/>
        <end position="375"/>
    </location>
</feature>
<gene>
    <name evidence="15" type="primary">KNG1</name>
</gene>
<dbReference type="OrthoDB" id="9937817at2759"/>
<feature type="region of interest" description="Disordered" evidence="11">
    <location>
        <begin position="396"/>
        <end position="498"/>
    </location>
</feature>
<keyword evidence="3" id="KW-0964">Secreted</keyword>
<dbReference type="GO" id="GO:0042311">
    <property type="term" value="P:vasodilation"/>
    <property type="evidence" value="ECO:0007669"/>
    <property type="project" value="UniProtKB-KW"/>
</dbReference>
<evidence type="ECO:0000256" key="4">
    <source>
        <dbReference type="ARBA" id="ARBA00022690"/>
    </source>
</evidence>
<keyword evidence="6 12" id="KW-0732">Signal</keyword>
<keyword evidence="8" id="KW-0838">Vasoactive</keyword>
<dbReference type="GO" id="GO:0072562">
    <property type="term" value="C:blood microparticle"/>
    <property type="evidence" value="ECO:0007669"/>
    <property type="project" value="TreeGrafter"/>
</dbReference>
<keyword evidence="14" id="KW-1185">Reference proteome</keyword>
<feature type="compositionally biased region" description="Polar residues" evidence="11">
    <location>
        <begin position="396"/>
        <end position="416"/>
    </location>
</feature>
<evidence type="ECO:0000256" key="7">
    <source>
        <dbReference type="ARBA" id="ARBA00022737"/>
    </source>
</evidence>
<evidence type="ECO:0000256" key="6">
    <source>
        <dbReference type="ARBA" id="ARBA00022729"/>
    </source>
</evidence>
<dbReference type="InterPro" id="IPR000010">
    <property type="entry name" value="Cystatin_dom"/>
</dbReference>
<dbReference type="CDD" id="cd00042">
    <property type="entry name" value="CY"/>
    <property type="match status" value="3"/>
</dbReference>
<evidence type="ECO:0000256" key="5">
    <source>
        <dbReference type="ARBA" id="ARBA00022704"/>
    </source>
</evidence>
<proteinExistence type="predicted"/>
<evidence type="ECO:0000313" key="15">
    <source>
        <dbReference type="RefSeq" id="XP_013795214.2"/>
    </source>
</evidence>
<evidence type="ECO:0000313" key="14">
    <source>
        <dbReference type="Proteomes" id="UP001652627"/>
    </source>
</evidence>
<evidence type="ECO:0000256" key="11">
    <source>
        <dbReference type="SAM" id="MobiDB-lite"/>
    </source>
</evidence>
<dbReference type="GO" id="GO:0007204">
    <property type="term" value="P:positive regulation of cytosolic calcium ion concentration"/>
    <property type="evidence" value="ECO:0007669"/>
    <property type="project" value="TreeGrafter"/>
</dbReference>
<accession>A0A8B7IAK0</accession>
<reference evidence="15" key="1">
    <citation type="submission" date="2025-08" db="UniProtKB">
        <authorList>
            <consortium name="RefSeq"/>
        </authorList>
    </citation>
    <scope>IDENTIFICATION</scope>
    <source>
        <tissue evidence="15">Blood</tissue>
    </source>
</reference>
<evidence type="ECO:0000256" key="9">
    <source>
        <dbReference type="ARBA" id="ARBA00023157"/>
    </source>
</evidence>
<feature type="region of interest" description="Disordered" evidence="11">
    <location>
        <begin position="585"/>
        <end position="613"/>
    </location>
</feature>
<dbReference type="InterPro" id="IPR046350">
    <property type="entry name" value="Cystatin_sf"/>
</dbReference>
<dbReference type="KEGG" id="aam:106482222"/>
<dbReference type="PANTHER" id="PTHR13814:SF12">
    <property type="entry name" value="KININOGEN-1"/>
    <property type="match status" value="1"/>
</dbReference>
<organism evidence="14 15">
    <name type="scientific">Apteryx mantelli</name>
    <name type="common">North Island brown kiwi</name>
    <dbReference type="NCBI Taxonomy" id="2696672"/>
    <lineage>
        <taxon>Eukaryota</taxon>
        <taxon>Metazoa</taxon>
        <taxon>Chordata</taxon>
        <taxon>Craniata</taxon>
        <taxon>Vertebrata</taxon>
        <taxon>Euteleostomi</taxon>
        <taxon>Archelosauria</taxon>
        <taxon>Archosauria</taxon>
        <taxon>Dinosauria</taxon>
        <taxon>Saurischia</taxon>
        <taxon>Theropoda</taxon>
        <taxon>Coelurosauria</taxon>
        <taxon>Aves</taxon>
        <taxon>Palaeognathae</taxon>
        <taxon>Apterygiformes</taxon>
        <taxon>Apterygidae</taxon>
        <taxon>Apteryx</taxon>
    </lineage>
</organism>
<comment type="subcellular location">
    <subcellularLocation>
        <location evidence="1">Secreted</location>
        <location evidence="1">Extracellular space</location>
    </subcellularLocation>
</comment>
<dbReference type="PROSITE" id="PS00287">
    <property type="entry name" value="CYSTATIN"/>
    <property type="match status" value="1"/>
</dbReference>
<evidence type="ECO:0000256" key="2">
    <source>
        <dbReference type="ARBA" id="ARBA00022429"/>
    </source>
</evidence>
<evidence type="ECO:0000256" key="1">
    <source>
        <dbReference type="ARBA" id="ARBA00004239"/>
    </source>
</evidence>
<feature type="compositionally biased region" description="Polar residues" evidence="11">
    <location>
        <begin position="587"/>
        <end position="613"/>
    </location>
</feature>
<evidence type="ECO:0000256" key="10">
    <source>
        <dbReference type="ARBA" id="ARBA00023180"/>
    </source>
</evidence>
<dbReference type="PROSITE" id="PS51647">
    <property type="entry name" value="CYSTATIN_KININOGEN"/>
    <property type="match status" value="3"/>
</dbReference>
<feature type="compositionally biased region" description="Basic residues" evidence="11">
    <location>
        <begin position="435"/>
        <end position="447"/>
    </location>
</feature>
<dbReference type="InterPro" id="IPR050735">
    <property type="entry name" value="Kininogen_Fetuin_HRG"/>
</dbReference>
<dbReference type="GeneID" id="106482222"/>
<keyword evidence="2" id="KW-0840">Vasodilator</keyword>
<dbReference type="SMART" id="SM00043">
    <property type="entry name" value="CY"/>
    <property type="match status" value="3"/>
</dbReference>
<evidence type="ECO:0000256" key="3">
    <source>
        <dbReference type="ARBA" id="ARBA00022525"/>
    </source>
</evidence>
<evidence type="ECO:0000259" key="13">
    <source>
        <dbReference type="PROSITE" id="PS51647"/>
    </source>
</evidence>
<keyword evidence="7" id="KW-0677">Repeat</keyword>
<dbReference type="Gene3D" id="3.10.450.10">
    <property type="match status" value="3"/>
</dbReference>
<dbReference type="RefSeq" id="XP_013795214.2">
    <property type="nucleotide sequence ID" value="XM_013939760.2"/>
</dbReference>
<feature type="chain" id="PRO_5047512470" evidence="12">
    <location>
        <begin position="19"/>
        <end position="613"/>
    </location>
</feature>
<sequence length="613" mass="68447">MKPFLVIVLCCSFFSSRATPLPFEFSDCDDPDVLEAVDTALKKYNGGRTTGNQFALYMVMEGKKTAGPDTQFYVKYQIRETSCAIEENKHWKDCDYKAPAEAKTGECTARVHINKAEKTSNVSQDCKTVPATATIIPAEALCLGCYYPISSDSLQVSEILKQAIQKFNRHSDEAALFKLVEIKEAKRQVVAGWNYIIKYEIKETNCSKDQFQDLSPECKTTSTGRVGNCEAKAYANLNDQIIDTASQCKFPAEETVDPPTLICAGCPRPIPKTSPELKELLEVSMEKYNLETNDDFYYKAGDIEKATVQVVAGKSYRITFTVKKTNCSKKEFEKLNEDCEATPNSVQLKCEAQIYVIPWENKILPQVNCTEELLPVFLARRPPGFTPFRTAQYFAQSQPDTTSSNKNETESQTPSTETRKDHGHGPEGEGEPGCKHRHKHGCKHGHGFKKDHASDKRHRQGIDCGHRTGHGCGHQKHSKHGRHKHPNPKSSEESDERVFNHKETLPSSNAEMVSELVTPGAVRQETSIPAETVTLPDIFLVNGLPDRSESPLPRCPGKPWKPIMDLPVPPSFPRELTDEDLLPSAVENINPTTENSNPTQNEETSFELSDALQ</sequence>
<feature type="domain" description="Cystatin kininogen-type" evidence="13">
    <location>
        <begin position="151"/>
        <end position="253"/>
    </location>
</feature>
<evidence type="ECO:0000256" key="8">
    <source>
        <dbReference type="ARBA" id="ARBA00022858"/>
    </source>
</evidence>
<dbReference type="InterPro" id="IPR018073">
    <property type="entry name" value="Prot_inh_cystat_CS"/>
</dbReference>
<protein>
    <submittedName>
        <fullName evidence="15">Kininogen-1 isoform X1</fullName>
    </submittedName>
</protein>
<name>A0A8B7IAK0_9AVES</name>
<dbReference type="CTD" id="3827"/>
<feature type="domain" description="Cystatin kininogen-type" evidence="13">
    <location>
        <begin position="28"/>
        <end position="132"/>
    </location>
</feature>
<feature type="compositionally biased region" description="Basic and acidic residues" evidence="11">
    <location>
        <begin position="417"/>
        <end position="427"/>
    </location>
</feature>
<dbReference type="SUPFAM" id="SSF54403">
    <property type="entry name" value="Cystatin/monellin"/>
    <property type="match status" value="3"/>
</dbReference>
<dbReference type="InterPro" id="IPR027358">
    <property type="entry name" value="Kininogen-type_cystatin_dom"/>
</dbReference>